<evidence type="ECO:0000313" key="2">
    <source>
        <dbReference type="EMBL" id="ORB50145.1"/>
    </source>
</evidence>
<sequence length="104" mass="10534">MRWGIGRSVTALFGAAAAVPIVFASVASADTAQATIDDLQSQGYVVAINWVDGNTGAPLSSCRVVAVHNPDSSPGESTSATTVYVDLSCPHRESPVGIGVGVGF</sequence>
<feature type="signal peptide" evidence="1">
    <location>
        <begin position="1"/>
        <end position="29"/>
    </location>
</feature>
<dbReference type="RefSeq" id="WP_083121171.1">
    <property type="nucleotide sequence ID" value="NZ_JACKUO010000018.1"/>
</dbReference>
<evidence type="ECO:0000313" key="3">
    <source>
        <dbReference type="Proteomes" id="UP000192534"/>
    </source>
</evidence>
<evidence type="ECO:0008006" key="4">
    <source>
        <dbReference type="Google" id="ProtNLM"/>
    </source>
</evidence>
<organism evidence="2 3">
    <name type="scientific">Mycolicibacterium rhodesiae</name>
    <name type="common">Mycobacterium rhodesiae</name>
    <dbReference type="NCBI Taxonomy" id="36814"/>
    <lineage>
        <taxon>Bacteria</taxon>
        <taxon>Bacillati</taxon>
        <taxon>Actinomycetota</taxon>
        <taxon>Actinomycetes</taxon>
        <taxon>Mycobacteriales</taxon>
        <taxon>Mycobacteriaceae</taxon>
        <taxon>Mycolicibacterium</taxon>
    </lineage>
</organism>
<name>A0A1X0IQA5_MYCRH</name>
<gene>
    <name evidence="2" type="ORF">BST42_20565</name>
</gene>
<protein>
    <recommendedName>
        <fullName evidence="4">PASTA domain-containing protein</fullName>
    </recommendedName>
</protein>
<dbReference type="EMBL" id="MVIH01000011">
    <property type="protein sequence ID" value="ORB50145.1"/>
    <property type="molecule type" value="Genomic_DNA"/>
</dbReference>
<keyword evidence="3" id="KW-1185">Reference proteome</keyword>
<feature type="chain" id="PRO_5010878072" description="PASTA domain-containing protein" evidence="1">
    <location>
        <begin position="30"/>
        <end position="104"/>
    </location>
</feature>
<dbReference type="AlphaFoldDB" id="A0A1X0IQA5"/>
<comment type="caution">
    <text evidence="2">The sequence shown here is derived from an EMBL/GenBank/DDBJ whole genome shotgun (WGS) entry which is preliminary data.</text>
</comment>
<dbReference type="OrthoDB" id="4638965at2"/>
<proteinExistence type="predicted"/>
<reference evidence="2 3" key="1">
    <citation type="submission" date="2016-12" db="EMBL/GenBank/DDBJ databases">
        <title>The new phylogeny of genus Mycobacterium.</title>
        <authorList>
            <person name="Tortoli E."/>
            <person name="Trovato A."/>
            <person name="Cirillo D.M."/>
        </authorList>
    </citation>
    <scope>NUCLEOTIDE SEQUENCE [LARGE SCALE GENOMIC DNA]</scope>
    <source>
        <strain evidence="2 3">DSM 44223</strain>
    </source>
</reference>
<dbReference type="Proteomes" id="UP000192534">
    <property type="component" value="Unassembled WGS sequence"/>
</dbReference>
<evidence type="ECO:0000256" key="1">
    <source>
        <dbReference type="SAM" id="SignalP"/>
    </source>
</evidence>
<keyword evidence="1" id="KW-0732">Signal</keyword>
<accession>A0A1X0IQA5</accession>